<dbReference type="STRING" id="1420851.AU255_07025"/>
<comment type="caution">
    <text evidence="2">The sequence shown here is derived from an EMBL/GenBank/DDBJ whole genome shotgun (WGS) entry which is preliminary data.</text>
</comment>
<dbReference type="Gene3D" id="1.10.3210.10">
    <property type="entry name" value="Hypothetical protein af1432"/>
    <property type="match status" value="1"/>
</dbReference>
<protein>
    <submittedName>
        <fullName evidence="2">Phosphohydrolase</fullName>
    </submittedName>
</protein>
<gene>
    <name evidence="2" type="ORF">AU255_07025</name>
</gene>
<dbReference type="AlphaFoldDB" id="A0A1V8MB03"/>
<dbReference type="SUPFAM" id="SSF109604">
    <property type="entry name" value="HD-domain/PDEase-like"/>
    <property type="match status" value="1"/>
</dbReference>
<dbReference type="PROSITE" id="PS51832">
    <property type="entry name" value="HD_GYP"/>
    <property type="match status" value="1"/>
</dbReference>
<reference evidence="2 3" key="1">
    <citation type="submission" date="2015-12" db="EMBL/GenBank/DDBJ databases">
        <authorList>
            <person name="Shamseldin A."/>
            <person name="Moawad H."/>
            <person name="Abd El-Rahim W.M."/>
            <person name="Sadowsky M.J."/>
        </authorList>
    </citation>
    <scope>NUCLEOTIDE SEQUENCE [LARGE SCALE GENOMIC DNA]</scope>
    <source>
        <strain evidence="2 3">WF1</strain>
    </source>
</reference>
<dbReference type="GO" id="GO:0008081">
    <property type="term" value="F:phosphoric diester hydrolase activity"/>
    <property type="evidence" value="ECO:0007669"/>
    <property type="project" value="UniProtKB-ARBA"/>
</dbReference>
<name>A0A1V8MB03_9GAMM</name>
<feature type="domain" description="HD-GYP" evidence="1">
    <location>
        <begin position="120"/>
        <end position="316"/>
    </location>
</feature>
<organism evidence="2 3">
    <name type="scientific">Methyloprofundus sedimenti</name>
    <dbReference type="NCBI Taxonomy" id="1420851"/>
    <lineage>
        <taxon>Bacteria</taxon>
        <taxon>Pseudomonadati</taxon>
        <taxon>Pseudomonadota</taxon>
        <taxon>Gammaproteobacteria</taxon>
        <taxon>Methylococcales</taxon>
        <taxon>Methylococcaceae</taxon>
        <taxon>Methyloprofundus</taxon>
    </lineage>
</organism>
<evidence type="ECO:0000313" key="2">
    <source>
        <dbReference type="EMBL" id="OQK18706.1"/>
    </source>
</evidence>
<dbReference type="CDD" id="cd00077">
    <property type="entry name" value="HDc"/>
    <property type="match status" value="1"/>
</dbReference>
<evidence type="ECO:0000259" key="1">
    <source>
        <dbReference type="PROSITE" id="PS51832"/>
    </source>
</evidence>
<dbReference type="Pfam" id="PF11871">
    <property type="entry name" value="DUF3391"/>
    <property type="match status" value="1"/>
</dbReference>
<dbReference type="SMART" id="SM00471">
    <property type="entry name" value="HDc"/>
    <property type="match status" value="1"/>
</dbReference>
<dbReference type="PANTHER" id="PTHR43155">
    <property type="entry name" value="CYCLIC DI-GMP PHOSPHODIESTERASE PA4108-RELATED"/>
    <property type="match status" value="1"/>
</dbReference>
<keyword evidence="3" id="KW-1185">Reference proteome</keyword>
<dbReference type="PANTHER" id="PTHR43155:SF2">
    <property type="entry name" value="CYCLIC DI-GMP PHOSPHODIESTERASE PA4108"/>
    <property type="match status" value="1"/>
</dbReference>
<dbReference type="InterPro" id="IPR021812">
    <property type="entry name" value="DUF3391"/>
</dbReference>
<dbReference type="EMBL" id="LPUF01000001">
    <property type="protein sequence ID" value="OQK18706.1"/>
    <property type="molecule type" value="Genomic_DNA"/>
</dbReference>
<sequence length="397" mass="44452">MYVSRLDRSWLETNFLFQGFELKTLSDIQEVRNQCDYVFIDLAKQNKSIRLAARNTPYSKGWLEDRKAPASKTSFEQEFSYSELVYSKTSSLVKSFMENASLGKALNVAIAKTAVSECVNSIINSPDALMWLTQLKNKDEYTSQHSMNVCIYSIALGRQLGLSTPELEELGLCGMMHDMGKMQIPLEILNKPGRFEPEELAIMQSHPTRGWKLLISSHGMPGSAIDACYGHHERMDGKGYPRGLTAEQIAPYTRIVTIADIYDALSSDRVYKKGITHLESIKILYQASGDQLDSSLVLKFIESLGIYPPGNIVELSNGEVAVIIETNPVKKLKPKITMLLDENKKRVKPRLVDLAKLDLDANGQPYAIKRILRPGDYDIDLNLLYKMGIVSSSLATA</sequence>
<keyword evidence="2" id="KW-0378">Hydrolase</keyword>
<proteinExistence type="predicted"/>
<evidence type="ECO:0000313" key="3">
    <source>
        <dbReference type="Proteomes" id="UP000191980"/>
    </source>
</evidence>
<dbReference type="InterPro" id="IPR037522">
    <property type="entry name" value="HD_GYP_dom"/>
</dbReference>
<dbReference type="Pfam" id="PF13487">
    <property type="entry name" value="HD_5"/>
    <property type="match status" value="1"/>
</dbReference>
<dbReference type="InterPro" id="IPR003607">
    <property type="entry name" value="HD/PDEase_dom"/>
</dbReference>
<accession>A0A1V8MB03</accession>
<dbReference type="Proteomes" id="UP000191980">
    <property type="component" value="Unassembled WGS sequence"/>
</dbReference>